<evidence type="ECO:0000313" key="3">
    <source>
        <dbReference type="Proteomes" id="UP000199149"/>
    </source>
</evidence>
<keyword evidence="3" id="KW-1185">Reference proteome</keyword>
<dbReference type="OrthoDB" id="1151238at2"/>
<organism evidence="2 3">
    <name type="scientific">Algoriella xinjiangensis</name>
    <dbReference type="NCBI Taxonomy" id="684065"/>
    <lineage>
        <taxon>Bacteria</taxon>
        <taxon>Pseudomonadati</taxon>
        <taxon>Bacteroidota</taxon>
        <taxon>Flavobacteriia</taxon>
        <taxon>Flavobacteriales</taxon>
        <taxon>Weeksellaceae</taxon>
        <taxon>Algoriella</taxon>
    </lineage>
</organism>
<name>A0A1I4ZQI1_9FLAO</name>
<dbReference type="AlphaFoldDB" id="A0A1I4ZQI1"/>
<protein>
    <submittedName>
        <fullName evidence="2">Uncharacterized protein</fullName>
    </submittedName>
</protein>
<reference evidence="3" key="1">
    <citation type="submission" date="2016-10" db="EMBL/GenBank/DDBJ databases">
        <authorList>
            <person name="Varghese N."/>
            <person name="Submissions S."/>
        </authorList>
    </citation>
    <scope>NUCLEOTIDE SEQUENCE [LARGE SCALE GENOMIC DNA]</scope>
    <source>
        <strain evidence="3">XJ109</strain>
    </source>
</reference>
<dbReference type="EMBL" id="FOUZ01000014">
    <property type="protein sequence ID" value="SFN52531.1"/>
    <property type="molecule type" value="Genomic_DNA"/>
</dbReference>
<evidence type="ECO:0000313" key="2">
    <source>
        <dbReference type="EMBL" id="SFN52531.1"/>
    </source>
</evidence>
<dbReference type="Proteomes" id="UP000199149">
    <property type="component" value="Unassembled WGS sequence"/>
</dbReference>
<keyword evidence="1" id="KW-0175">Coiled coil</keyword>
<accession>A0A1I4ZQI1</accession>
<proteinExistence type="predicted"/>
<feature type="coiled-coil region" evidence="1">
    <location>
        <begin position="253"/>
        <end position="291"/>
    </location>
</feature>
<gene>
    <name evidence="2" type="ORF">SAMN05421738_11427</name>
</gene>
<evidence type="ECO:0000256" key="1">
    <source>
        <dbReference type="SAM" id="Coils"/>
    </source>
</evidence>
<sequence>MKKLLFSLFILGAIYSSAQEIDIKKGKILLDKKEIGLVDGKKRVYTFSDLQNKPLFSIKYNLESLPNGEVRKWYTITDLSTNESNEFITEELGSSLSLEKNTVKTFTEGEYKIFKTSGVDQEVIKQLVSTNKKDYTADFKAELEAIKKLEADALKITGENSINVDKKGNIISTKNNENKFIGTIKISKNGYANTYEIVENNGLIVGKWSDNTLVLDNGKKFSLKESTNPLANPTAPLSKENDFLNTMVGYALLEGYTLENQLYNKKLEQKNNAIQENQEAVENQINENKLNSSNLYDVPGYLIDEKGNKVVGKLSINFEGVKQGIKEGNVQELPENMGKSVFVKALNEKGKEKSTRYKSNTGANFCTDTGECYIGLKTIGNAFNAVGNIMSLSADFSYFYKILSENKGYLILEEPASNKLYLKIPQQEKALYLGNSNDDKLENNFNEYIKCNLNFADFDLKTVDGLKTLIEKHQTSCK</sequence>
<dbReference type="RefSeq" id="WP_092909234.1">
    <property type="nucleotide sequence ID" value="NZ_FOUZ01000014.1"/>
</dbReference>